<sequence>MHHLNPYANQSLNFIELLEKDDGLAKIVGKRKDGNWEQIDFKNSSVLRAVTEATLLHEFGITITLKEDRLCPTIPNRLDYLAWMEEIWNSTCLHELEDFIATSNEEIAADARPPKRKRVERETSLRILDIGTGSSCIYPLLGCSLHSNWEFIGTDIDKESLKNAREAIHDARNDRNSAASKASHPLNLTKRIHLLERERDQSLFPSSQEVCATCLNPVHSTSSPSEEGYIYHMTMCNPPFYASQAEMDESLQAKATPPNAVCHGSANEMICVGGELSFIKQMIDESTRMKDEVIWFTTLIGKLSDVEPIVEGLQKRDASHLQVTDFLQGKTKRWAVVWTFTAFRLPKLEKANKLTSLPENSQHIFELDEHGDVIDFATRLKNDLRDSGFYANLAEDTFQTSTHLIVFAKEDTWTRKARRLKARGAVVQTQDSSLPVVGVRITLRKTEGRPLTQMLLVWIYGRNRQLFDSLCMSIRNRILAKNN</sequence>
<dbReference type="AlphaFoldDB" id="A0A316VAU2"/>
<gene>
    <name evidence="4" type="ORF">FA14DRAFT_70250</name>
</gene>
<evidence type="ECO:0000259" key="3">
    <source>
        <dbReference type="PROSITE" id="PS50839"/>
    </source>
</evidence>
<dbReference type="Proteomes" id="UP000245771">
    <property type="component" value="Unassembled WGS sequence"/>
</dbReference>
<dbReference type="EMBL" id="KZ819604">
    <property type="protein sequence ID" value="PWN34208.1"/>
    <property type="molecule type" value="Genomic_DNA"/>
</dbReference>
<dbReference type="FunCoup" id="A0A316VAU2">
    <property type="interactions" value="203"/>
</dbReference>
<dbReference type="InterPro" id="IPR006189">
    <property type="entry name" value="CHASE_dom"/>
</dbReference>
<dbReference type="PANTHER" id="PTHR13393">
    <property type="entry name" value="SAM-DEPENDENT METHYLTRANSFERASE"/>
    <property type="match status" value="1"/>
</dbReference>
<dbReference type="STRING" id="1280837.A0A316VAU2"/>
<dbReference type="GO" id="GO:0005634">
    <property type="term" value="C:nucleus"/>
    <property type="evidence" value="ECO:0007669"/>
    <property type="project" value="TreeGrafter"/>
</dbReference>
<dbReference type="GO" id="GO:0070475">
    <property type="term" value="P:rRNA base methylation"/>
    <property type="evidence" value="ECO:0007669"/>
    <property type="project" value="TreeGrafter"/>
</dbReference>
<protein>
    <recommendedName>
        <fullName evidence="3">CHASE domain-containing protein</fullName>
    </recommendedName>
</protein>
<keyword evidence="2" id="KW-0808">Transferase</keyword>
<keyword evidence="1" id="KW-0489">Methyltransferase</keyword>
<dbReference type="InterPro" id="IPR029063">
    <property type="entry name" value="SAM-dependent_MTases_sf"/>
</dbReference>
<dbReference type="CDD" id="cd02440">
    <property type="entry name" value="AdoMet_MTases"/>
    <property type="match status" value="1"/>
</dbReference>
<dbReference type="Gene3D" id="3.40.50.150">
    <property type="entry name" value="Vaccinia Virus protein VP39"/>
    <property type="match status" value="1"/>
</dbReference>
<dbReference type="RefSeq" id="XP_025354510.1">
    <property type="nucleotide sequence ID" value="XM_025502722.1"/>
</dbReference>
<evidence type="ECO:0000313" key="5">
    <source>
        <dbReference type="Proteomes" id="UP000245771"/>
    </source>
</evidence>
<dbReference type="PROSITE" id="PS50839">
    <property type="entry name" value="CHASE"/>
    <property type="match status" value="1"/>
</dbReference>
<reference evidence="4 5" key="1">
    <citation type="journal article" date="2018" name="Mol. Biol. Evol.">
        <title>Broad Genomic Sampling Reveals a Smut Pathogenic Ancestry of the Fungal Clade Ustilaginomycotina.</title>
        <authorList>
            <person name="Kijpornyongpan T."/>
            <person name="Mondo S.J."/>
            <person name="Barry K."/>
            <person name="Sandor L."/>
            <person name="Lee J."/>
            <person name="Lipzen A."/>
            <person name="Pangilinan J."/>
            <person name="LaButti K."/>
            <person name="Hainaut M."/>
            <person name="Henrissat B."/>
            <person name="Grigoriev I.V."/>
            <person name="Spatafora J.W."/>
            <person name="Aime M.C."/>
        </authorList>
    </citation>
    <scope>NUCLEOTIDE SEQUENCE [LARGE SCALE GENOMIC DNA]</scope>
    <source>
        <strain evidence="4 5">MCA 3882</strain>
    </source>
</reference>
<proteinExistence type="predicted"/>
<dbReference type="GO" id="GO:0008168">
    <property type="term" value="F:methyltransferase activity"/>
    <property type="evidence" value="ECO:0007669"/>
    <property type="project" value="UniProtKB-KW"/>
</dbReference>
<dbReference type="GeneID" id="37024503"/>
<dbReference type="InParanoid" id="A0A316VAU2"/>
<dbReference type="InterPro" id="IPR010286">
    <property type="entry name" value="METTL16/RlmF"/>
</dbReference>
<dbReference type="PANTHER" id="PTHR13393:SF0">
    <property type="entry name" value="RNA N6-ADENOSINE-METHYLTRANSFERASE METTL16"/>
    <property type="match status" value="1"/>
</dbReference>
<evidence type="ECO:0000256" key="2">
    <source>
        <dbReference type="ARBA" id="ARBA00022679"/>
    </source>
</evidence>
<feature type="domain" description="CHASE" evidence="3">
    <location>
        <begin position="137"/>
        <end position="190"/>
    </location>
</feature>
<dbReference type="OrthoDB" id="514248at2759"/>
<evidence type="ECO:0000256" key="1">
    <source>
        <dbReference type="ARBA" id="ARBA00022603"/>
    </source>
</evidence>
<dbReference type="Pfam" id="PF05971">
    <property type="entry name" value="Methyltransf_10"/>
    <property type="match status" value="2"/>
</dbReference>
<keyword evidence="5" id="KW-1185">Reference proteome</keyword>
<evidence type="ECO:0000313" key="4">
    <source>
        <dbReference type="EMBL" id="PWN34208.1"/>
    </source>
</evidence>
<organism evidence="4 5">
    <name type="scientific">Meira miltonrushii</name>
    <dbReference type="NCBI Taxonomy" id="1280837"/>
    <lineage>
        <taxon>Eukaryota</taxon>
        <taxon>Fungi</taxon>
        <taxon>Dikarya</taxon>
        <taxon>Basidiomycota</taxon>
        <taxon>Ustilaginomycotina</taxon>
        <taxon>Exobasidiomycetes</taxon>
        <taxon>Exobasidiales</taxon>
        <taxon>Brachybasidiaceae</taxon>
        <taxon>Meira</taxon>
    </lineage>
</organism>
<dbReference type="SUPFAM" id="SSF53335">
    <property type="entry name" value="S-adenosyl-L-methionine-dependent methyltransferases"/>
    <property type="match status" value="1"/>
</dbReference>
<name>A0A316VAU2_9BASI</name>
<accession>A0A316VAU2</accession>